<feature type="transmembrane region" description="Helical" evidence="12">
    <location>
        <begin position="344"/>
        <end position="362"/>
    </location>
</feature>
<dbReference type="PANTHER" id="PTHR13046:SF0">
    <property type="entry name" value="CAAX PRENYL PROTEASE 2"/>
    <property type="match status" value="1"/>
</dbReference>
<protein>
    <recommendedName>
        <fullName evidence="10">intramembrane prenyl-peptidase Rce1</fullName>
        <ecNumber evidence="10">3.4.26.1</ecNumber>
    </recommendedName>
</protein>
<evidence type="ECO:0000256" key="10">
    <source>
        <dbReference type="ARBA" id="ARBA00049729"/>
    </source>
</evidence>
<dbReference type="Proteomes" id="UP000809789">
    <property type="component" value="Unassembled WGS sequence"/>
</dbReference>
<evidence type="ECO:0000256" key="5">
    <source>
        <dbReference type="ARBA" id="ARBA00022801"/>
    </source>
</evidence>
<reference evidence="14" key="1">
    <citation type="submission" date="2021-07" db="EMBL/GenBank/DDBJ databases">
        <title>Elsinoe batatas strain:CRI-CJ2 Genome sequencing and assembly.</title>
        <authorList>
            <person name="Huang L."/>
        </authorList>
    </citation>
    <scope>NUCLEOTIDE SEQUENCE</scope>
    <source>
        <strain evidence="14">CRI-CJ2</strain>
    </source>
</reference>
<sequence>MPWTWGRIVSRALIIRNRMRTRLQKTPLHGYPPITHERAVLIAIAFALAYVAPFYLSKSLRISEKVSRNSPESIRARCYAVLLTCCLCTAVAINVQGVRGIVTPVELLQRAGLYPIILTDVVKTISLVAILFAGPLYEAGLVEGGWRHWFRWQVIRSEMYDDWVGWRNFVVGPVSEEIMFRSLNVSLLMCAWTPAKRIVWEAPLLFGVAHLHHLNEFIITHKRPGQSYFSAIVTPQIIIPGIIRTVFQLAFTTLFGIFATFVLLRTGNIYSCILAHTFCNWMGLPRVWGRLGQDIEQIGAHAHYEKRNQGQELDDLDPSGSQTGNSASSGSAGTQKELGIQWTVVYYLLLVGGVIGFWKLLYPLTESDNRLVTL</sequence>
<evidence type="ECO:0000256" key="4">
    <source>
        <dbReference type="ARBA" id="ARBA00022692"/>
    </source>
</evidence>
<name>A0A8K0KU31_9PEZI</name>
<evidence type="ECO:0000256" key="3">
    <source>
        <dbReference type="ARBA" id="ARBA00022670"/>
    </source>
</evidence>
<evidence type="ECO:0000256" key="11">
    <source>
        <dbReference type="SAM" id="MobiDB-lite"/>
    </source>
</evidence>
<dbReference type="EC" id="3.4.26.1" evidence="10"/>
<keyword evidence="6" id="KW-0256">Endoplasmic reticulum</keyword>
<evidence type="ECO:0000256" key="6">
    <source>
        <dbReference type="ARBA" id="ARBA00022824"/>
    </source>
</evidence>
<keyword evidence="15" id="KW-1185">Reference proteome</keyword>
<evidence type="ECO:0000313" key="14">
    <source>
        <dbReference type="EMBL" id="KAG8623517.1"/>
    </source>
</evidence>
<dbReference type="GO" id="GO:0005789">
    <property type="term" value="C:endoplasmic reticulum membrane"/>
    <property type="evidence" value="ECO:0007669"/>
    <property type="project" value="UniProtKB-SubCell"/>
</dbReference>
<evidence type="ECO:0000256" key="9">
    <source>
        <dbReference type="ARBA" id="ARBA00047280"/>
    </source>
</evidence>
<dbReference type="OrthoDB" id="271604at2759"/>
<comment type="catalytic activity">
    <reaction evidence="9">
        <text>Hydrolyzes the peptide bond -P2-(S-farnesyl or geranylgeranyl)C-P1'-P2'-P3'-COOH where P1' and P2' are amino acids with aliphatic sidechains and P3' is any C-terminal residue.</text>
        <dbReference type="EC" id="3.4.26.1"/>
    </reaction>
</comment>
<evidence type="ECO:0000259" key="13">
    <source>
        <dbReference type="Pfam" id="PF02517"/>
    </source>
</evidence>
<dbReference type="PANTHER" id="PTHR13046">
    <property type="entry name" value="PROTEASE U48 CAAX PRENYL PROTEASE RCE1"/>
    <property type="match status" value="1"/>
</dbReference>
<feature type="region of interest" description="Disordered" evidence="11">
    <location>
        <begin position="311"/>
        <end position="333"/>
    </location>
</feature>
<evidence type="ECO:0000256" key="12">
    <source>
        <dbReference type="SAM" id="Phobius"/>
    </source>
</evidence>
<keyword evidence="3" id="KW-0645">Protease</keyword>
<evidence type="ECO:0000313" key="15">
    <source>
        <dbReference type="Proteomes" id="UP000809789"/>
    </source>
</evidence>
<dbReference type="GO" id="GO:0004222">
    <property type="term" value="F:metalloendopeptidase activity"/>
    <property type="evidence" value="ECO:0007669"/>
    <property type="project" value="InterPro"/>
</dbReference>
<evidence type="ECO:0000256" key="2">
    <source>
        <dbReference type="ARBA" id="ARBA00006897"/>
    </source>
</evidence>
<dbReference type="Pfam" id="PF02517">
    <property type="entry name" value="Rce1-like"/>
    <property type="match status" value="1"/>
</dbReference>
<feature type="compositionally biased region" description="Low complexity" evidence="11">
    <location>
        <begin position="319"/>
        <end position="333"/>
    </location>
</feature>
<keyword evidence="5" id="KW-0378">Hydrolase</keyword>
<gene>
    <name evidence="14" type="ORF">KVT40_008493</name>
</gene>
<keyword evidence="4 12" id="KW-0812">Transmembrane</keyword>
<comment type="subcellular location">
    <subcellularLocation>
        <location evidence="1">Endoplasmic reticulum membrane</location>
        <topology evidence="1">Multi-pass membrane protein</topology>
    </subcellularLocation>
</comment>
<evidence type="ECO:0000256" key="8">
    <source>
        <dbReference type="ARBA" id="ARBA00023136"/>
    </source>
</evidence>
<dbReference type="InterPro" id="IPR003675">
    <property type="entry name" value="Rce1/LyrA-like_dom"/>
</dbReference>
<keyword evidence="8 12" id="KW-0472">Membrane</keyword>
<feature type="transmembrane region" description="Helical" evidence="12">
    <location>
        <begin position="246"/>
        <end position="264"/>
    </location>
</feature>
<dbReference type="EMBL" id="JAESVG020000010">
    <property type="protein sequence ID" value="KAG8623517.1"/>
    <property type="molecule type" value="Genomic_DNA"/>
</dbReference>
<feature type="domain" description="CAAX prenyl protease 2/Lysostaphin resistance protein A-like" evidence="13">
    <location>
        <begin position="164"/>
        <end position="282"/>
    </location>
</feature>
<organism evidence="14 15">
    <name type="scientific">Elsinoe batatas</name>
    <dbReference type="NCBI Taxonomy" id="2601811"/>
    <lineage>
        <taxon>Eukaryota</taxon>
        <taxon>Fungi</taxon>
        <taxon>Dikarya</taxon>
        <taxon>Ascomycota</taxon>
        <taxon>Pezizomycotina</taxon>
        <taxon>Dothideomycetes</taxon>
        <taxon>Dothideomycetidae</taxon>
        <taxon>Myriangiales</taxon>
        <taxon>Elsinoaceae</taxon>
        <taxon>Elsinoe</taxon>
    </lineage>
</organism>
<evidence type="ECO:0000256" key="7">
    <source>
        <dbReference type="ARBA" id="ARBA00022989"/>
    </source>
</evidence>
<evidence type="ECO:0000256" key="1">
    <source>
        <dbReference type="ARBA" id="ARBA00004477"/>
    </source>
</evidence>
<dbReference type="GO" id="GO:0071586">
    <property type="term" value="P:CAAX-box protein processing"/>
    <property type="evidence" value="ECO:0007669"/>
    <property type="project" value="InterPro"/>
</dbReference>
<accession>A0A8K0KU31</accession>
<keyword evidence="7 12" id="KW-1133">Transmembrane helix</keyword>
<dbReference type="AlphaFoldDB" id="A0A8K0KU31"/>
<comment type="caution">
    <text evidence="14">The sequence shown here is derived from an EMBL/GenBank/DDBJ whole genome shotgun (WGS) entry which is preliminary data.</text>
</comment>
<feature type="transmembrane region" description="Helical" evidence="12">
    <location>
        <begin position="39"/>
        <end position="56"/>
    </location>
</feature>
<comment type="similarity">
    <text evidence="2">Belongs to the peptidase U48 family.</text>
</comment>
<dbReference type="InterPro" id="IPR039731">
    <property type="entry name" value="Rce1"/>
</dbReference>
<proteinExistence type="inferred from homology"/>
<feature type="transmembrane region" description="Helical" evidence="12">
    <location>
        <begin position="113"/>
        <end position="137"/>
    </location>
</feature>
<feature type="transmembrane region" description="Helical" evidence="12">
    <location>
        <begin position="76"/>
        <end position="93"/>
    </location>
</feature>